<dbReference type="AlphaFoldDB" id="A0A7U2MVD7"/>
<dbReference type="VEuPathDB" id="FungiDB:AFLA_011863"/>
<dbReference type="VEuPathDB" id="FungiDB:F9C07_2159013"/>
<reference evidence="2" key="1">
    <citation type="journal article" date="2021" name="G3 (Bethesda)">
        <title>Chromosome assembled and annotated genome sequence of Aspergillus flavus NRRL 3357.</title>
        <authorList>
            <person name="Skerker J.M."/>
            <person name="Pianalto K.M."/>
            <person name="Mondo S.J."/>
            <person name="Yang K."/>
            <person name="Arkin A.P."/>
            <person name="Keller N.P."/>
            <person name="Grigoriev I.V."/>
            <person name="Louise Glass N.L."/>
        </authorList>
    </citation>
    <scope>NUCLEOTIDE SEQUENCE [LARGE SCALE GENOMIC DNA]</scope>
    <source>
        <strain evidence="2">ATCC 200026 / FGSC A1120 / IAM 13836 / NRRL 3357 / JCM 12722 / SRRC 167</strain>
    </source>
</reference>
<keyword evidence="2" id="KW-1185">Reference proteome</keyword>
<organism evidence="1 2">
    <name type="scientific">Aspergillus flavus (strain ATCC 200026 / FGSC A1120 / IAM 13836 / NRRL 3357 / JCM 12722 / SRRC 167)</name>
    <dbReference type="NCBI Taxonomy" id="332952"/>
    <lineage>
        <taxon>Eukaryota</taxon>
        <taxon>Fungi</taxon>
        <taxon>Dikarya</taxon>
        <taxon>Ascomycota</taxon>
        <taxon>Pezizomycotina</taxon>
        <taxon>Eurotiomycetes</taxon>
        <taxon>Eurotiomycetidae</taxon>
        <taxon>Eurotiales</taxon>
        <taxon>Aspergillaceae</taxon>
        <taxon>Aspergillus</taxon>
        <taxon>Aspergillus subgen. Circumdati</taxon>
    </lineage>
</organism>
<proteinExistence type="predicted"/>
<protein>
    <submittedName>
        <fullName evidence="1">Uncharacterized protein</fullName>
    </submittedName>
</protein>
<evidence type="ECO:0000313" key="2">
    <source>
        <dbReference type="Proteomes" id="UP000596276"/>
    </source>
</evidence>
<name>A0A7U2MVD7_ASPFN</name>
<accession>A0A7U2MVD7</accession>
<sequence>MTNLQFCLSAWMGLKCVSQPDQNAVQSLTMFLLNSSDPIAFFLGLGVQIILCGQRISSPMHLKPDVIAHALHGIITKNVRSDEQILLFVTACMAKEGLCLDLPKTEETTTLRRFFDEIIAINTLPLQPSNELREYARLRFQMFNHRSSMRLAFPAPINIRLVLHDIEAWVAEASKPESLSENDTVRKLSESIASTAAFLRLLTRDLWVESPEALRCITEKFNLYGQMVMVSQGLEMANGIGQLSAFYGSLSVFRESLKKQIEDNWD</sequence>
<dbReference type="EMBL" id="CP044618">
    <property type="protein sequence ID" value="QRD90588.1"/>
    <property type="molecule type" value="Genomic_DNA"/>
</dbReference>
<evidence type="ECO:0000313" key="1">
    <source>
        <dbReference type="EMBL" id="QRD90588.1"/>
    </source>
</evidence>
<dbReference type="Proteomes" id="UP000596276">
    <property type="component" value="Chromosome 4"/>
</dbReference>
<gene>
    <name evidence="1" type="ORF">F9C07_2159013</name>
</gene>